<dbReference type="Gene3D" id="2.30.29.240">
    <property type="match status" value="1"/>
</dbReference>
<dbReference type="EMBL" id="BLXT01006948">
    <property type="protein sequence ID" value="GFO34871.1"/>
    <property type="molecule type" value="Genomic_DNA"/>
</dbReference>
<dbReference type="Pfam" id="PF09279">
    <property type="entry name" value="EF-hand_like"/>
    <property type="match status" value="1"/>
</dbReference>
<organism evidence="2 3">
    <name type="scientific">Plakobranchus ocellatus</name>
    <dbReference type="NCBI Taxonomy" id="259542"/>
    <lineage>
        <taxon>Eukaryota</taxon>
        <taxon>Metazoa</taxon>
        <taxon>Spiralia</taxon>
        <taxon>Lophotrochozoa</taxon>
        <taxon>Mollusca</taxon>
        <taxon>Gastropoda</taxon>
        <taxon>Heterobranchia</taxon>
        <taxon>Euthyneura</taxon>
        <taxon>Panpulmonata</taxon>
        <taxon>Sacoglossa</taxon>
        <taxon>Placobranchoidea</taxon>
        <taxon>Plakobranchidae</taxon>
        <taxon>Plakobranchus</taxon>
    </lineage>
</organism>
<sequence length="200" mass="22538">MRTASIVKILATNRDDRKKVEKALDTMGFHAGRAESLPANKLTFDNFFSFYRHLVGRTEVDKIFDELGAKKKPYLTKDQFCDFLNKQQRDPRLNEILYPNYSLAQADALIHRFEPRSSMAQKAFDPSGPAKQNLISPTQTSFNAAQSNKLQCRSPKEALIPLSQTSFNAAQPNELQCRSAKEALIPLSQTSFNAAQPNKL</sequence>
<dbReference type="InterPro" id="IPR011992">
    <property type="entry name" value="EF-hand-dom_pair"/>
</dbReference>
<feature type="domain" description="Phosphoinositide-specific phospholipase C EF-hand-like" evidence="1">
    <location>
        <begin position="50"/>
        <end position="120"/>
    </location>
</feature>
<dbReference type="InterPro" id="IPR015359">
    <property type="entry name" value="PLC_EF-hand-like"/>
</dbReference>
<evidence type="ECO:0000259" key="1">
    <source>
        <dbReference type="Pfam" id="PF09279"/>
    </source>
</evidence>
<dbReference type="AlphaFoldDB" id="A0AAV4CSK7"/>
<proteinExistence type="predicted"/>
<evidence type="ECO:0000313" key="2">
    <source>
        <dbReference type="EMBL" id="GFO34871.1"/>
    </source>
</evidence>
<reference evidence="2 3" key="1">
    <citation type="journal article" date="2021" name="Elife">
        <title>Chloroplast acquisition without the gene transfer in kleptoplastic sea slugs, Plakobranchus ocellatus.</title>
        <authorList>
            <person name="Maeda T."/>
            <person name="Takahashi S."/>
            <person name="Yoshida T."/>
            <person name="Shimamura S."/>
            <person name="Takaki Y."/>
            <person name="Nagai Y."/>
            <person name="Toyoda A."/>
            <person name="Suzuki Y."/>
            <person name="Arimoto A."/>
            <person name="Ishii H."/>
            <person name="Satoh N."/>
            <person name="Nishiyama T."/>
            <person name="Hasebe M."/>
            <person name="Maruyama T."/>
            <person name="Minagawa J."/>
            <person name="Obokata J."/>
            <person name="Shigenobu S."/>
        </authorList>
    </citation>
    <scope>NUCLEOTIDE SEQUENCE [LARGE SCALE GENOMIC DNA]</scope>
</reference>
<evidence type="ECO:0000313" key="3">
    <source>
        <dbReference type="Proteomes" id="UP000735302"/>
    </source>
</evidence>
<keyword evidence="3" id="KW-1185">Reference proteome</keyword>
<name>A0AAV4CSK7_9GAST</name>
<dbReference type="Proteomes" id="UP000735302">
    <property type="component" value="Unassembled WGS sequence"/>
</dbReference>
<gene>
    <name evidence="2" type="ORF">PoB_006137600</name>
</gene>
<protein>
    <submittedName>
        <fullName evidence="2">1-phosphatidylinositol 4,5-bisphosphate phosphodiesterase beta-1-like</fullName>
    </submittedName>
</protein>
<dbReference type="Gene3D" id="1.10.238.10">
    <property type="entry name" value="EF-hand"/>
    <property type="match status" value="1"/>
</dbReference>
<comment type="caution">
    <text evidence="2">The sequence shown here is derived from an EMBL/GenBank/DDBJ whole genome shotgun (WGS) entry which is preliminary data.</text>
</comment>
<dbReference type="SUPFAM" id="SSF47473">
    <property type="entry name" value="EF-hand"/>
    <property type="match status" value="1"/>
</dbReference>
<accession>A0AAV4CSK7</accession>